<evidence type="ECO:0000313" key="3">
    <source>
        <dbReference type="Proteomes" id="UP000295714"/>
    </source>
</evidence>
<feature type="transmembrane region" description="Helical" evidence="1">
    <location>
        <begin position="112"/>
        <end position="133"/>
    </location>
</feature>
<name>A0A4R1KS02_9FLAO</name>
<proteinExistence type="predicted"/>
<dbReference type="OrthoDB" id="333057at2"/>
<keyword evidence="1" id="KW-1133">Transmembrane helix</keyword>
<organism evidence="2 3">
    <name type="scientific">Winogradskyella wandonensis</name>
    <dbReference type="NCBI Taxonomy" id="1442586"/>
    <lineage>
        <taxon>Bacteria</taxon>
        <taxon>Pseudomonadati</taxon>
        <taxon>Bacteroidota</taxon>
        <taxon>Flavobacteriia</taxon>
        <taxon>Flavobacteriales</taxon>
        <taxon>Flavobacteriaceae</taxon>
        <taxon>Winogradskyella</taxon>
    </lineage>
</organism>
<gene>
    <name evidence="2" type="ORF">DFQ05_1617</name>
</gene>
<evidence type="ECO:0000256" key="1">
    <source>
        <dbReference type="SAM" id="Phobius"/>
    </source>
</evidence>
<dbReference type="EMBL" id="SMGI01000002">
    <property type="protein sequence ID" value="TCK67836.1"/>
    <property type="molecule type" value="Genomic_DNA"/>
</dbReference>
<dbReference type="AlphaFoldDB" id="A0A4R1KS02"/>
<sequence>MELPINPIAIPVAAVAALLIGSIWYNPKIGFGNVWMRASGMTEERMKSGNMAIIFGLALLFSALLATLLMQFTNHQWGAIGMVGGDPTIAKPSFEAFMADYGTDFRTFKHGALHGTIFGIFGALPIIGTIALFERKSAKYIFVNAGYWIVTLAVMGAILCGWN</sequence>
<protein>
    <submittedName>
        <fullName evidence="2">Uncharacterized protein DUF1761</fullName>
    </submittedName>
</protein>
<feature type="transmembrane region" description="Helical" evidence="1">
    <location>
        <begin position="6"/>
        <end position="27"/>
    </location>
</feature>
<dbReference type="Pfam" id="PF08570">
    <property type="entry name" value="DUF1761"/>
    <property type="match status" value="1"/>
</dbReference>
<dbReference type="RefSeq" id="WP_132704867.1">
    <property type="nucleotide sequence ID" value="NZ_SMGI01000002.1"/>
</dbReference>
<dbReference type="Proteomes" id="UP000295714">
    <property type="component" value="Unassembled WGS sequence"/>
</dbReference>
<dbReference type="InterPro" id="IPR013879">
    <property type="entry name" value="DUF1761"/>
</dbReference>
<keyword evidence="1" id="KW-0812">Transmembrane</keyword>
<feature type="transmembrane region" description="Helical" evidence="1">
    <location>
        <begin position="140"/>
        <end position="159"/>
    </location>
</feature>
<keyword evidence="1" id="KW-0472">Membrane</keyword>
<comment type="caution">
    <text evidence="2">The sequence shown here is derived from an EMBL/GenBank/DDBJ whole genome shotgun (WGS) entry which is preliminary data.</text>
</comment>
<reference evidence="2 3" key="1">
    <citation type="journal article" date="2015" name="Stand. Genomic Sci.">
        <title>Genomic Encyclopedia of Bacterial and Archaeal Type Strains, Phase III: the genomes of soil and plant-associated and newly described type strains.</title>
        <authorList>
            <person name="Whitman W.B."/>
            <person name="Woyke T."/>
            <person name="Klenk H.P."/>
            <person name="Zhou Y."/>
            <person name="Lilburn T.G."/>
            <person name="Beck B.J."/>
            <person name="De Vos P."/>
            <person name="Vandamme P."/>
            <person name="Eisen J.A."/>
            <person name="Garrity G."/>
            <person name="Hugenholtz P."/>
            <person name="Kyrpides N.C."/>
        </authorList>
    </citation>
    <scope>NUCLEOTIDE SEQUENCE [LARGE SCALE GENOMIC DNA]</scope>
    <source>
        <strain evidence="2 3">CECT 8445</strain>
    </source>
</reference>
<accession>A0A4R1KS02</accession>
<feature type="transmembrane region" description="Helical" evidence="1">
    <location>
        <begin position="48"/>
        <end position="72"/>
    </location>
</feature>
<keyword evidence="3" id="KW-1185">Reference proteome</keyword>
<evidence type="ECO:0000313" key="2">
    <source>
        <dbReference type="EMBL" id="TCK67836.1"/>
    </source>
</evidence>